<evidence type="ECO:0000259" key="7">
    <source>
        <dbReference type="Pfam" id="PF01555"/>
    </source>
</evidence>
<dbReference type="InterPro" id="IPR002941">
    <property type="entry name" value="DNA_methylase_N4/N6"/>
</dbReference>
<dbReference type="Pfam" id="PF01555">
    <property type="entry name" value="N6_N4_Mtase"/>
    <property type="match status" value="2"/>
</dbReference>
<keyword evidence="5" id="KW-0949">S-adenosyl-L-methionine</keyword>
<dbReference type="InterPro" id="IPR002295">
    <property type="entry name" value="N4/N6-MTase_EcoPI_Mod-like"/>
</dbReference>
<feature type="domain" description="DNA methylase N-4/N-6" evidence="7">
    <location>
        <begin position="292"/>
        <end position="392"/>
    </location>
</feature>
<keyword evidence="8" id="KW-0378">Hydrolase</keyword>
<sequence length="529" mass="60057">MPTLHWIGKDKVINHHQDVPFRLLNHQYGALADGTQTAEPTGSGNQIIYGDNLEALKALLPQYEGRVKCIYIDPPYNTGNEGWVYNDNVNDPKIKKWLSQVVGKEGEDLSRHDKWLCMMYPRLKLLHKLLAEDGAIFISIDDTELYNLKSTCDEIMGGGNFITSIVWRKNYAPKSSAMHFSGDHEYLLVYAKNAALWRVNLMPRTDKQDKAYKNPDKDPRGLWRPNNLAARNYYSKGTYQIQTPSGRIIEGPPPGSYWRVSEEKFREMDEEGRIWWGKDGSNVPAPKIFLSEVKQGVTPQTFWSYEEVGHTQEAKREILSILDKAETVFSTPKPTRLIERVLQLATDKDSIVLDSFAGSGTTAHAVLKLNQQDGGNRKFILTEMEDYAEHITAERVKRVMQGYAGQAGTGGSFDYLTLGEPVFTESGELNEQAGRPGLRQYLYYAETKQPLLPETTDDNAAFLGQHDGAAYYFHYAPEEVTTLDHEFLSTIRTKAGQYIIYADNCLLTAEFMTQHGLIFKKIPRDISRF</sequence>
<dbReference type="SUPFAM" id="SSF53335">
    <property type="entry name" value="S-adenosyl-L-methionine-dependent methyltransferases"/>
    <property type="match status" value="1"/>
</dbReference>
<reference evidence="8 9" key="1">
    <citation type="submission" date="2016-08" db="EMBL/GenBank/DDBJ databases">
        <title>Hymenobacter coccineus sp. nov., Hymenobacter lapidarius sp. nov. and Hymenobacter glacialis sp. nov., isolated from Antarctic soil.</title>
        <authorList>
            <person name="Sedlacek I."/>
            <person name="Kralova S."/>
            <person name="Kyrova K."/>
            <person name="Maslanova I."/>
            <person name="Stankova E."/>
            <person name="Vrbovska V."/>
            <person name="Nemec M."/>
            <person name="Bartak M."/>
            <person name="Svec P."/>
            <person name="Busse H.-J."/>
            <person name="Pantucek R."/>
        </authorList>
    </citation>
    <scope>NUCLEOTIDE SEQUENCE [LARGE SCALE GENOMIC DNA]</scope>
    <source>
        <strain evidence="8 9">CCM 8643</strain>
    </source>
</reference>
<dbReference type="GO" id="GO:0032259">
    <property type="term" value="P:methylation"/>
    <property type="evidence" value="ECO:0007669"/>
    <property type="project" value="UniProtKB-KW"/>
</dbReference>
<keyword evidence="9" id="KW-1185">Reference proteome</keyword>
<dbReference type="OrthoDB" id="9800801at2"/>
<dbReference type="PRINTS" id="PR00506">
    <property type="entry name" value="D21N6MTFRASE"/>
</dbReference>
<dbReference type="PROSITE" id="PS00092">
    <property type="entry name" value="N6_MTASE"/>
    <property type="match status" value="1"/>
</dbReference>
<evidence type="ECO:0000256" key="1">
    <source>
        <dbReference type="ARBA" id="ARBA00006594"/>
    </source>
</evidence>
<dbReference type="GO" id="GO:0009007">
    <property type="term" value="F:site-specific DNA-methyltransferase (adenine-specific) activity"/>
    <property type="evidence" value="ECO:0007669"/>
    <property type="project" value="UniProtKB-EC"/>
</dbReference>
<keyword evidence="3" id="KW-0489">Methyltransferase</keyword>
<comment type="caution">
    <text evidence="8">The sequence shown here is derived from an EMBL/GenBank/DDBJ whole genome shotgun (WGS) entry which is preliminary data.</text>
</comment>
<accession>A0A1G1T960</accession>
<dbReference type="EC" id="2.1.1.72" evidence="2"/>
<evidence type="ECO:0000256" key="2">
    <source>
        <dbReference type="ARBA" id="ARBA00011900"/>
    </source>
</evidence>
<dbReference type="Gene3D" id="3.40.50.150">
    <property type="entry name" value="Vaccinia Virus protein VP39"/>
    <property type="match status" value="1"/>
</dbReference>
<feature type="domain" description="DNA methylase N-4/N-6" evidence="7">
    <location>
        <begin position="67"/>
        <end position="244"/>
    </location>
</feature>
<dbReference type="GO" id="GO:0003677">
    <property type="term" value="F:DNA binding"/>
    <property type="evidence" value="ECO:0007669"/>
    <property type="project" value="InterPro"/>
</dbReference>
<evidence type="ECO:0000256" key="6">
    <source>
        <dbReference type="ARBA" id="ARBA00047942"/>
    </source>
</evidence>
<dbReference type="Proteomes" id="UP000176294">
    <property type="component" value="Unassembled WGS sequence"/>
</dbReference>
<evidence type="ECO:0000313" key="9">
    <source>
        <dbReference type="Proteomes" id="UP000176294"/>
    </source>
</evidence>
<name>A0A1G1T960_9BACT</name>
<keyword evidence="4" id="KW-0808">Transferase</keyword>
<dbReference type="GO" id="GO:0004519">
    <property type="term" value="F:endonuclease activity"/>
    <property type="evidence" value="ECO:0007669"/>
    <property type="project" value="UniProtKB-KW"/>
</dbReference>
<evidence type="ECO:0000256" key="3">
    <source>
        <dbReference type="ARBA" id="ARBA00022603"/>
    </source>
</evidence>
<evidence type="ECO:0000313" key="8">
    <source>
        <dbReference type="EMBL" id="OGX87418.1"/>
    </source>
</evidence>
<dbReference type="EMBL" id="MDZB01000089">
    <property type="protein sequence ID" value="OGX87418.1"/>
    <property type="molecule type" value="Genomic_DNA"/>
</dbReference>
<dbReference type="GO" id="GO:0008170">
    <property type="term" value="F:N-methyltransferase activity"/>
    <property type="evidence" value="ECO:0007669"/>
    <property type="project" value="InterPro"/>
</dbReference>
<organism evidence="8 9">
    <name type="scientific">Hymenobacter lapidarius</name>
    <dbReference type="NCBI Taxonomy" id="1908237"/>
    <lineage>
        <taxon>Bacteria</taxon>
        <taxon>Pseudomonadati</taxon>
        <taxon>Bacteroidota</taxon>
        <taxon>Cytophagia</taxon>
        <taxon>Cytophagales</taxon>
        <taxon>Hymenobacteraceae</taxon>
        <taxon>Hymenobacter</taxon>
    </lineage>
</organism>
<evidence type="ECO:0000256" key="5">
    <source>
        <dbReference type="ARBA" id="ARBA00022691"/>
    </source>
</evidence>
<evidence type="ECO:0000256" key="4">
    <source>
        <dbReference type="ARBA" id="ARBA00022679"/>
    </source>
</evidence>
<keyword evidence="8" id="KW-0255">Endonuclease</keyword>
<keyword evidence="8" id="KW-0540">Nuclease</keyword>
<dbReference type="AlphaFoldDB" id="A0A1G1T960"/>
<dbReference type="InterPro" id="IPR002052">
    <property type="entry name" value="DNA_methylase_N6_adenine_CS"/>
</dbReference>
<dbReference type="RefSeq" id="WP_070726071.1">
    <property type="nucleotide sequence ID" value="NZ_MDZB01000089.1"/>
</dbReference>
<comment type="catalytic activity">
    <reaction evidence="6">
        <text>a 2'-deoxyadenosine in DNA + S-adenosyl-L-methionine = an N(6)-methyl-2'-deoxyadenosine in DNA + S-adenosyl-L-homocysteine + H(+)</text>
        <dbReference type="Rhea" id="RHEA:15197"/>
        <dbReference type="Rhea" id="RHEA-COMP:12418"/>
        <dbReference type="Rhea" id="RHEA-COMP:12419"/>
        <dbReference type="ChEBI" id="CHEBI:15378"/>
        <dbReference type="ChEBI" id="CHEBI:57856"/>
        <dbReference type="ChEBI" id="CHEBI:59789"/>
        <dbReference type="ChEBI" id="CHEBI:90615"/>
        <dbReference type="ChEBI" id="CHEBI:90616"/>
        <dbReference type="EC" id="2.1.1.72"/>
    </reaction>
</comment>
<protein>
    <recommendedName>
        <fullName evidence="2">site-specific DNA-methyltransferase (adenine-specific)</fullName>
        <ecNumber evidence="2">2.1.1.72</ecNumber>
    </recommendedName>
</protein>
<proteinExistence type="inferred from homology"/>
<dbReference type="InterPro" id="IPR029063">
    <property type="entry name" value="SAM-dependent_MTases_sf"/>
</dbReference>
<comment type="similarity">
    <text evidence="1">Belongs to the N(4)/N(6)-methyltransferase family.</text>
</comment>
<gene>
    <name evidence="8" type="ORF">BEN47_10845</name>
</gene>
<dbReference type="PIRSF" id="PIRSF015855">
    <property type="entry name" value="TypeIII_Mtase_mKpnI"/>
    <property type="match status" value="1"/>
</dbReference>